<dbReference type="UniPathway" id="UPA00557">
    <property type="reaction ID" value="UER00614"/>
</dbReference>
<accession>A0A7X1F579</accession>
<feature type="transmembrane region" description="Helical" evidence="19">
    <location>
        <begin position="137"/>
        <end position="154"/>
    </location>
</feature>
<keyword evidence="11 18" id="KW-0812">Transmembrane</keyword>
<organism evidence="20 21">
    <name type="scientific">Novosphingobium aerophilum</name>
    <dbReference type="NCBI Taxonomy" id="2839843"/>
    <lineage>
        <taxon>Bacteria</taxon>
        <taxon>Pseudomonadati</taxon>
        <taxon>Pseudomonadota</taxon>
        <taxon>Alphaproteobacteria</taxon>
        <taxon>Sphingomonadales</taxon>
        <taxon>Sphingomonadaceae</taxon>
        <taxon>Novosphingobium</taxon>
    </lineage>
</organism>
<gene>
    <name evidence="20" type="ORF">H7F49_02775</name>
</gene>
<evidence type="ECO:0000256" key="19">
    <source>
        <dbReference type="SAM" id="Phobius"/>
    </source>
</evidence>
<evidence type="ECO:0000256" key="12">
    <source>
        <dbReference type="ARBA" id="ARBA00022695"/>
    </source>
</evidence>
<keyword evidence="9" id="KW-0444">Lipid biosynthesis</keyword>
<reference evidence="20 21" key="1">
    <citation type="submission" date="2020-08" db="EMBL/GenBank/DDBJ databases">
        <title>The genome sequence of Novosphingobium flavum 4Y4.</title>
        <authorList>
            <person name="Liu Y."/>
        </authorList>
    </citation>
    <scope>NUCLEOTIDE SEQUENCE [LARGE SCALE GENOMIC DNA]</scope>
    <source>
        <strain evidence="20 21">4Y4</strain>
    </source>
</reference>
<dbReference type="RefSeq" id="WP_185682042.1">
    <property type="nucleotide sequence ID" value="NZ_JACLAU010000002.1"/>
</dbReference>
<evidence type="ECO:0000256" key="1">
    <source>
        <dbReference type="ARBA" id="ARBA00001698"/>
    </source>
</evidence>
<keyword evidence="10 18" id="KW-0808">Transferase</keyword>
<dbReference type="PANTHER" id="PTHR46382">
    <property type="entry name" value="PHOSPHATIDATE CYTIDYLYLTRANSFERASE"/>
    <property type="match status" value="1"/>
</dbReference>
<evidence type="ECO:0000256" key="15">
    <source>
        <dbReference type="ARBA" id="ARBA00023136"/>
    </source>
</evidence>
<keyword evidence="8" id="KW-1003">Cell membrane</keyword>
<evidence type="ECO:0000256" key="7">
    <source>
        <dbReference type="ARBA" id="ARBA00019373"/>
    </source>
</evidence>
<evidence type="ECO:0000256" key="2">
    <source>
        <dbReference type="ARBA" id="ARBA00004651"/>
    </source>
</evidence>
<comment type="similarity">
    <text evidence="5 18">Belongs to the CDS family.</text>
</comment>
<evidence type="ECO:0000256" key="13">
    <source>
        <dbReference type="ARBA" id="ARBA00022989"/>
    </source>
</evidence>
<dbReference type="PROSITE" id="PS01315">
    <property type="entry name" value="CDS"/>
    <property type="match status" value="1"/>
</dbReference>
<feature type="transmembrane region" description="Helical" evidence="19">
    <location>
        <begin position="160"/>
        <end position="180"/>
    </location>
</feature>
<feature type="transmembrane region" description="Helical" evidence="19">
    <location>
        <begin position="97"/>
        <end position="117"/>
    </location>
</feature>
<dbReference type="Pfam" id="PF01148">
    <property type="entry name" value="CTP_transf_1"/>
    <property type="match status" value="1"/>
</dbReference>
<evidence type="ECO:0000256" key="5">
    <source>
        <dbReference type="ARBA" id="ARBA00010185"/>
    </source>
</evidence>
<feature type="transmembrane region" description="Helical" evidence="19">
    <location>
        <begin position="200"/>
        <end position="220"/>
    </location>
</feature>
<keyword evidence="12 18" id="KW-0548">Nucleotidyltransferase</keyword>
<keyword evidence="17" id="KW-1208">Phospholipid metabolism</keyword>
<evidence type="ECO:0000256" key="3">
    <source>
        <dbReference type="ARBA" id="ARBA00005119"/>
    </source>
</evidence>
<dbReference type="AlphaFoldDB" id="A0A7X1F579"/>
<evidence type="ECO:0000256" key="6">
    <source>
        <dbReference type="ARBA" id="ARBA00012487"/>
    </source>
</evidence>
<evidence type="ECO:0000256" key="17">
    <source>
        <dbReference type="ARBA" id="ARBA00023264"/>
    </source>
</evidence>
<evidence type="ECO:0000256" key="18">
    <source>
        <dbReference type="RuleBase" id="RU003938"/>
    </source>
</evidence>
<evidence type="ECO:0000256" key="11">
    <source>
        <dbReference type="ARBA" id="ARBA00022692"/>
    </source>
</evidence>
<keyword evidence="15 19" id="KW-0472">Membrane</keyword>
<dbReference type="GO" id="GO:0004605">
    <property type="term" value="F:phosphatidate cytidylyltransferase activity"/>
    <property type="evidence" value="ECO:0007669"/>
    <property type="project" value="UniProtKB-EC"/>
</dbReference>
<feature type="transmembrane region" description="Helical" evidence="19">
    <location>
        <begin position="43"/>
        <end position="64"/>
    </location>
</feature>
<keyword evidence="21" id="KW-1185">Reference proteome</keyword>
<evidence type="ECO:0000256" key="10">
    <source>
        <dbReference type="ARBA" id="ARBA00022679"/>
    </source>
</evidence>
<dbReference type="EC" id="2.7.7.41" evidence="6 18"/>
<evidence type="ECO:0000256" key="14">
    <source>
        <dbReference type="ARBA" id="ARBA00023098"/>
    </source>
</evidence>
<evidence type="ECO:0000256" key="4">
    <source>
        <dbReference type="ARBA" id="ARBA00005189"/>
    </source>
</evidence>
<dbReference type="EMBL" id="JACLAU010000002">
    <property type="protein sequence ID" value="MBC2650620.1"/>
    <property type="molecule type" value="Genomic_DNA"/>
</dbReference>
<protein>
    <recommendedName>
        <fullName evidence="7 18">Phosphatidate cytidylyltransferase</fullName>
        <ecNumber evidence="6 18">2.7.7.41</ecNumber>
    </recommendedName>
</protein>
<proteinExistence type="inferred from homology"/>
<sequence length="225" mass="22925">MAEAGSAAGTAAPSDLLVRTASALAMVAVAGAALWLGGMVWTVFVALVAAGVLFEWSRLVLAFVPGTPGRLLWHVGGLVYVGLATATLLVMRLGFGMVPVLISVGVVIAIDVGAYAFGRTLGGPKIAPSISPSKTWAGLLGAVIGAMIVMHFAHRGDWGLTLAGLPIAVVAQAGDFFESWMKRRAGVKDSSRLIPGHGGLFDRVDGLLAVLFLIGLGAVVGKVAA</sequence>
<comment type="subcellular location">
    <subcellularLocation>
        <location evidence="2">Cell membrane</location>
        <topology evidence="2">Multi-pass membrane protein</topology>
    </subcellularLocation>
</comment>
<evidence type="ECO:0000256" key="8">
    <source>
        <dbReference type="ARBA" id="ARBA00022475"/>
    </source>
</evidence>
<dbReference type="PANTHER" id="PTHR46382:SF1">
    <property type="entry name" value="PHOSPHATIDATE CYTIDYLYLTRANSFERASE"/>
    <property type="match status" value="1"/>
</dbReference>
<keyword evidence="13 19" id="KW-1133">Transmembrane helix</keyword>
<keyword evidence="14" id="KW-0443">Lipid metabolism</keyword>
<comment type="caution">
    <text evidence="20">The sequence shown here is derived from an EMBL/GenBank/DDBJ whole genome shotgun (WGS) entry which is preliminary data.</text>
</comment>
<comment type="catalytic activity">
    <reaction evidence="1 18">
        <text>a 1,2-diacyl-sn-glycero-3-phosphate + CTP + H(+) = a CDP-1,2-diacyl-sn-glycerol + diphosphate</text>
        <dbReference type="Rhea" id="RHEA:16229"/>
        <dbReference type="ChEBI" id="CHEBI:15378"/>
        <dbReference type="ChEBI" id="CHEBI:33019"/>
        <dbReference type="ChEBI" id="CHEBI:37563"/>
        <dbReference type="ChEBI" id="CHEBI:58332"/>
        <dbReference type="ChEBI" id="CHEBI:58608"/>
        <dbReference type="EC" id="2.7.7.41"/>
    </reaction>
</comment>
<evidence type="ECO:0000313" key="21">
    <source>
        <dbReference type="Proteomes" id="UP000520156"/>
    </source>
</evidence>
<evidence type="ECO:0000256" key="16">
    <source>
        <dbReference type="ARBA" id="ARBA00023209"/>
    </source>
</evidence>
<keyword evidence="16" id="KW-0594">Phospholipid biosynthesis</keyword>
<name>A0A7X1F579_9SPHN</name>
<dbReference type="GO" id="GO:0005886">
    <property type="term" value="C:plasma membrane"/>
    <property type="evidence" value="ECO:0007669"/>
    <property type="project" value="UniProtKB-SubCell"/>
</dbReference>
<dbReference type="GO" id="GO:0016024">
    <property type="term" value="P:CDP-diacylglycerol biosynthetic process"/>
    <property type="evidence" value="ECO:0007669"/>
    <property type="project" value="UniProtKB-UniPathway"/>
</dbReference>
<feature type="transmembrane region" description="Helical" evidence="19">
    <location>
        <begin position="71"/>
        <end position="91"/>
    </location>
</feature>
<comment type="pathway">
    <text evidence="4">Lipid metabolism.</text>
</comment>
<evidence type="ECO:0000313" key="20">
    <source>
        <dbReference type="EMBL" id="MBC2650620.1"/>
    </source>
</evidence>
<dbReference type="Proteomes" id="UP000520156">
    <property type="component" value="Unassembled WGS sequence"/>
</dbReference>
<comment type="pathway">
    <text evidence="3 18">Phospholipid metabolism; CDP-diacylglycerol biosynthesis; CDP-diacylglycerol from sn-glycerol 3-phosphate: step 3/3.</text>
</comment>
<evidence type="ECO:0000256" key="9">
    <source>
        <dbReference type="ARBA" id="ARBA00022516"/>
    </source>
</evidence>
<dbReference type="InterPro" id="IPR000374">
    <property type="entry name" value="PC_trans"/>
</dbReference>